<keyword evidence="4" id="KW-1185">Reference proteome</keyword>
<accession>A0A4U0XFQ5</accession>
<feature type="domain" description="UmuC" evidence="2">
    <location>
        <begin position="15"/>
        <end position="258"/>
    </location>
</feature>
<protein>
    <recommendedName>
        <fullName evidence="2">UmuC domain-containing protein</fullName>
    </recommendedName>
</protein>
<dbReference type="EMBL" id="NAJN01000274">
    <property type="protein sequence ID" value="TKA75750.1"/>
    <property type="molecule type" value="Genomic_DNA"/>
</dbReference>
<dbReference type="PANTHER" id="PTHR46404">
    <property type="entry name" value="DNA POLYMERASE IOTA"/>
    <property type="match status" value="1"/>
</dbReference>
<evidence type="ECO:0000256" key="1">
    <source>
        <dbReference type="SAM" id="MobiDB-lite"/>
    </source>
</evidence>
<dbReference type="Gene3D" id="3.40.1170.60">
    <property type="match status" value="1"/>
</dbReference>
<dbReference type="SUPFAM" id="SSF56672">
    <property type="entry name" value="DNA/RNA polymerases"/>
    <property type="match status" value="1"/>
</dbReference>
<dbReference type="Gene3D" id="3.30.1490.100">
    <property type="entry name" value="DNA polymerase, Y-family, little finger domain"/>
    <property type="match status" value="1"/>
</dbReference>
<evidence type="ECO:0000259" key="2">
    <source>
        <dbReference type="PROSITE" id="PS50173"/>
    </source>
</evidence>
<dbReference type="GO" id="GO:0070987">
    <property type="term" value="P:error-free translesion synthesis"/>
    <property type="evidence" value="ECO:0007669"/>
    <property type="project" value="UniProtKB-ARBA"/>
</dbReference>
<dbReference type="AlphaFoldDB" id="A0A4U0XFQ5"/>
<dbReference type="Pfam" id="PF00817">
    <property type="entry name" value="IMS"/>
    <property type="match status" value="1"/>
</dbReference>
<gene>
    <name evidence="3" type="ORF">B0A49_02585</name>
</gene>
<dbReference type="InterPro" id="IPR001126">
    <property type="entry name" value="UmuC"/>
</dbReference>
<dbReference type="FunFam" id="3.40.1170.60:FF:000006">
    <property type="entry name" value="DNA polymerase iota"/>
    <property type="match status" value="1"/>
</dbReference>
<sequence>MDTCKKVPERRDGRDYDCFYASVFEAENPALKSLPLAVQQKQIIVTCNYEARKRGLHKLQLIREARTMCPEVVIVLGEDLTRFRDASKALYNFLKDFSWNERVEKLGFDEVWMDVTDIIDYNLNLLNGNDLLNSFFHLSKDDPTLGFGFDGSKYFGHTYPALAERTQPQDSAEDVLSIRLRLGSHLAQHIRHQLEERKGYTATVGISTSKLLSKLVGNVNKPKAQTTLVPPYISSEGLESSVTTFIDSHDVGKIPGIGFKAAHRIRKHVLRRDPDFDAGLIYGGTKEKVAVRDVRLSTSMGAEALEEVLAGPGSPYGLGCRVWCLINGLDDSEVGQVRSVPKQISIEDSYIRLDTMDEVLKELRMLANNLIKRMRLDLLGTDEDGGESSLINESEADQADGRISNRKRWLAHPKTLRLTTRPRPPLNPDGTRTRTFSRISRSAPLPGFVSNLQESVDALAAKLVTEALVPLFKKLHPEKSGWNLSLVNVAVTNMADTASDKKSATGRDIARMFNRQEDVLKEWRIEDRDMSSGTGGSCSSNGVELVNRGVYADAPVGFEDGMEPQHSMAADEEWTDEENGVEQTST</sequence>
<dbReference type="Proteomes" id="UP000308768">
    <property type="component" value="Unassembled WGS sequence"/>
</dbReference>
<dbReference type="InterPro" id="IPR043502">
    <property type="entry name" value="DNA/RNA_pol_sf"/>
</dbReference>
<dbReference type="PANTHER" id="PTHR46404:SF1">
    <property type="entry name" value="DNA POLYMERASE IOTA"/>
    <property type="match status" value="1"/>
</dbReference>
<dbReference type="STRING" id="331657.A0A4U0XFQ5"/>
<feature type="compositionally biased region" description="Acidic residues" evidence="1">
    <location>
        <begin position="570"/>
        <end position="580"/>
    </location>
</feature>
<feature type="region of interest" description="Disordered" evidence="1">
    <location>
        <begin position="556"/>
        <end position="586"/>
    </location>
</feature>
<organism evidence="3 4">
    <name type="scientific">Cryomyces minteri</name>
    <dbReference type="NCBI Taxonomy" id="331657"/>
    <lineage>
        <taxon>Eukaryota</taxon>
        <taxon>Fungi</taxon>
        <taxon>Dikarya</taxon>
        <taxon>Ascomycota</taxon>
        <taxon>Pezizomycotina</taxon>
        <taxon>Dothideomycetes</taxon>
        <taxon>Dothideomycetes incertae sedis</taxon>
        <taxon>Cryomyces</taxon>
    </lineage>
</organism>
<feature type="non-terminal residue" evidence="3">
    <location>
        <position position="586"/>
    </location>
</feature>
<dbReference type="InterPro" id="IPR017961">
    <property type="entry name" value="DNA_pol_Y-fam_little_finger"/>
</dbReference>
<dbReference type="GO" id="GO:0003887">
    <property type="term" value="F:DNA-directed DNA polymerase activity"/>
    <property type="evidence" value="ECO:0007669"/>
    <property type="project" value="TreeGrafter"/>
</dbReference>
<dbReference type="OrthoDB" id="447129at2759"/>
<dbReference type="Gene3D" id="3.30.70.270">
    <property type="match status" value="1"/>
</dbReference>
<dbReference type="GO" id="GO:0006281">
    <property type="term" value="P:DNA repair"/>
    <property type="evidence" value="ECO:0007669"/>
    <property type="project" value="InterPro"/>
</dbReference>
<dbReference type="InterPro" id="IPR043128">
    <property type="entry name" value="Rev_trsase/Diguanyl_cyclase"/>
</dbReference>
<evidence type="ECO:0000313" key="4">
    <source>
        <dbReference type="Proteomes" id="UP000308768"/>
    </source>
</evidence>
<dbReference type="GO" id="GO:0003684">
    <property type="term" value="F:damaged DNA binding"/>
    <property type="evidence" value="ECO:0007669"/>
    <property type="project" value="InterPro"/>
</dbReference>
<name>A0A4U0XFQ5_9PEZI</name>
<dbReference type="InterPro" id="IPR036775">
    <property type="entry name" value="DNA_pol_Y-fam_lit_finger_sf"/>
</dbReference>
<evidence type="ECO:0000313" key="3">
    <source>
        <dbReference type="EMBL" id="TKA75750.1"/>
    </source>
</evidence>
<dbReference type="Pfam" id="PF11799">
    <property type="entry name" value="IMS_C"/>
    <property type="match status" value="1"/>
</dbReference>
<proteinExistence type="predicted"/>
<comment type="caution">
    <text evidence="3">The sequence shown here is derived from an EMBL/GenBank/DDBJ whole genome shotgun (WGS) entry which is preliminary data.</text>
</comment>
<reference evidence="3 4" key="1">
    <citation type="submission" date="2017-03" db="EMBL/GenBank/DDBJ databases">
        <title>Genomes of endolithic fungi from Antarctica.</title>
        <authorList>
            <person name="Coleine C."/>
            <person name="Masonjones S."/>
            <person name="Stajich J.E."/>
        </authorList>
    </citation>
    <scope>NUCLEOTIDE SEQUENCE [LARGE SCALE GENOMIC DNA]</scope>
    <source>
        <strain evidence="3 4">CCFEE 5187</strain>
    </source>
</reference>
<dbReference type="PROSITE" id="PS50173">
    <property type="entry name" value="UMUC"/>
    <property type="match status" value="1"/>
</dbReference>